<evidence type="ECO:0000313" key="3">
    <source>
        <dbReference type="Proteomes" id="UP000813444"/>
    </source>
</evidence>
<dbReference type="Pfam" id="PF22998">
    <property type="entry name" value="GNAT_LYC1-like"/>
    <property type="match status" value="1"/>
</dbReference>
<gene>
    <name evidence="2" type="ORF">B0I35DRAFT_475826</name>
</gene>
<dbReference type="InterPro" id="IPR016181">
    <property type="entry name" value="Acyl_CoA_acyltransferase"/>
</dbReference>
<comment type="caution">
    <text evidence="2">The sequence shown here is derived from an EMBL/GenBank/DDBJ whole genome shotgun (WGS) entry which is preliminary data.</text>
</comment>
<organism evidence="2 3">
    <name type="scientific">Stachybotrys elegans</name>
    <dbReference type="NCBI Taxonomy" id="80388"/>
    <lineage>
        <taxon>Eukaryota</taxon>
        <taxon>Fungi</taxon>
        <taxon>Dikarya</taxon>
        <taxon>Ascomycota</taxon>
        <taxon>Pezizomycotina</taxon>
        <taxon>Sordariomycetes</taxon>
        <taxon>Hypocreomycetidae</taxon>
        <taxon>Hypocreales</taxon>
        <taxon>Stachybotryaceae</taxon>
        <taxon>Stachybotrys</taxon>
    </lineage>
</organism>
<dbReference type="PANTHER" id="PTHR34815:SF4">
    <property type="entry name" value="N-ACETYLTRANSFERASE DOMAIN-CONTAINING PROTEIN"/>
    <property type="match status" value="1"/>
</dbReference>
<proteinExistence type="predicted"/>
<dbReference type="OrthoDB" id="2020070at2759"/>
<dbReference type="PANTHER" id="PTHR34815">
    <property type="entry name" value="LYSINE ACETYLTRANSFERASE"/>
    <property type="match status" value="1"/>
</dbReference>
<accession>A0A8K0SXG9</accession>
<dbReference type="AlphaFoldDB" id="A0A8K0SXG9"/>
<name>A0A8K0SXG9_9HYPO</name>
<dbReference type="Gene3D" id="3.40.630.30">
    <property type="match status" value="1"/>
</dbReference>
<reference evidence="2" key="1">
    <citation type="journal article" date="2021" name="Nat. Commun.">
        <title>Genetic determinants of endophytism in the Arabidopsis root mycobiome.</title>
        <authorList>
            <person name="Mesny F."/>
            <person name="Miyauchi S."/>
            <person name="Thiergart T."/>
            <person name="Pickel B."/>
            <person name="Atanasova L."/>
            <person name="Karlsson M."/>
            <person name="Huettel B."/>
            <person name="Barry K.W."/>
            <person name="Haridas S."/>
            <person name="Chen C."/>
            <person name="Bauer D."/>
            <person name="Andreopoulos W."/>
            <person name="Pangilinan J."/>
            <person name="LaButti K."/>
            <person name="Riley R."/>
            <person name="Lipzen A."/>
            <person name="Clum A."/>
            <person name="Drula E."/>
            <person name="Henrissat B."/>
            <person name="Kohler A."/>
            <person name="Grigoriev I.V."/>
            <person name="Martin F.M."/>
            <person name="Hacquard S."/>
        </authorList>
    </citation>
    <scope>NUCLEOTIDE SEQUENCE</scope>
    <source>
        <strain evidence="2">MPI-CAGE-CH-0235</strain>
    </source>
</reference>
<dbReference type="Proteomes" id="UP000813444">
    <property type="component" value="Unassembled WGS sequence"/>
</dbReference>
<sequence length="367" mass="41414">MPLPPSIDIQSSPQPITALFGEATGDQKLECYKLGATAFRTPLTTEQYIRREMFIDTLPLTRNGGWRFWCLYNKEQPKQVLATCKTIHRDLIVRDASGTKRRRGYCIASVVSDETHRGQGLASFMLKKVAEWMDGPGEGSASFVYSRLSSYYESRGWNVHPSWELLITTKTKEPTEKTNLPPTRLLKASDVPPLCHRDTERLVESTENRDFASDMTTIAVLPTAEIVGWLHGRGDFYASELHGRVTEFKGSIDEVAGVWIYWHHDFRRNQLVIQRISRPGNDEKDIEAIASLLLDARIEASAWNLSAVSIWSPDSHAEAAAARISALVPSEVIEKVQRKSGISMVRYTGGQRSESMVFEANEFYAWN</sequence>
<protein>
    <recommendedName>
        <fullName evidence="1">LYC1 C-terminal domain-containing protein</fullName>
    </recommendedName>
</protein>
<feature type="domain" description="LYC1 C-terminal" evidence="1">
    <location>
        <begin position="173"/>
        <end position="366"/>
    </location>
</feature>
<evidence type="ECO:0000313" key="2">
    <source>
        <dbReference type="EMBL" id="KAH7324592.1"/>
    </source>
</evidence>
<dbReference type="EMBL" id="JAGPNK010000003">
    <property type="protein sequence ID" value="KAH7324592.1"/>
    <property type="molecule type" value="Genomic_DNA"/>
</dbReference>
<dbReference type="SUPFAM" id="SSF55729">
    <property type="entry name" value="Acyl-CoA N-acyltransferases (Nat)"/>
    <property type="match status" value="1"/>
</dbReference>
<evidence type="ECO:0000259" key="1">
    <source>
        <dbReference type="Pfam" id="PF22998"/>
    </source>
</evidence>
<dbReference type="InterPro" id="IPR053013">
    <property type="entry name" value="LAT"/>
</dbReference>
<dbReference type="InterPro" id="IPR055100">
    <property type="entry name" value="GNAT_LYC1-like"/>
</dbReference>
<keyword evidence="3" id="KW-1185">Reference proteome</keyword>